<feature type="active site" description="Nucleophile" evidence="9 10">
    <location>
        <position position="50"/>
    </location>
</feature>
<feature type="site" description="Important for activity" evidence="9 13">
    <location>
        <position position="99"/>
    </location>
</feature>
<evidence type="ECO:0000313" key="18">
    <source>
        <dbReference type="EMBL" id="TYB33050.1"/>
    </source>
</evidence>
<feature type="domain" description="Tetrapyrrole biosynthesis glutamyl-tRNA reductase dimerisation" evidence="15">
    <location>
        <begin position="320"/>
        <end position="419"/>
    </location>
</feature>
<evidence type="ECO:0000256" key="4">
    <source>
        <dbReference type="ARBA" id="ARBA00022857"/>
    </source>
</evidence>
<evidence type="ECO:0000313" key="19">
    <source>
        <dbReference type="Proteomes" id="UP000323337"/>
    </source>
</evidence>
<dbReference type="PANTHER" id="PTHR43013">
    <property type="entry name" value="GLUTAMYL-TRNA REDUCTASE"/>
    <property type="match status" value="1"/>
</dbReference>
<evidence type="ECO:0000259" key="17">
    <source>
        <dbReference type="Pfam" id="PF05201"/>
    </source>
</evidence>
<dbReference type="Pfam" id="PF05201">
    <property type="entry name" value="GlutR_N"/>
    <property type="match status" value="1"/>
</dbReference>
<dbReference type="AlphaFoldDB" id="A0A5D0MNK5"/>
<dbReference type="Pfam" id="PF01488">
    <property type="entry name" value="Shikimate_DH"/>
    <property type="match status" value="1"/>
</dbReference>
<feature type="binding site" evidence="9 11">
    <location>
        <begin position="114"/>
        <end position="116"/>
    </location>
    <ligand>
        <name>substrate</name>
    </ligand>
</feature>
<sequence length="423" mass="48622">MQLAVLGLNHNTAPIELREKLAVPEDRLPYFYAQILQNERIYEAMILSTCNRVEYYIVTDDFLCNVENVLQIISEENGVDYSELRKHTYIHCGNDAVRHIFRVASGLDSLVLGEPQIFGQVKDSFRLANIHGKMDKLLKKLDEFTIKTAKKVRTNTGISENPITVSYSAVELAKKIFGELKNKSALIIGAGEMCELAAKNLRNADISEIFVTNRTYSRAEKLAQEINGIPVDFEHFTEYLKKTDIVISSTGAPYYVLEHDQVKNAMISRKYEPMFFIDIAVPRDIDPKINDIENTYVYDIDDLKSVVEANKKAREKEAVKAMEIVEQSVNDFHKWVESLKIVPIIKEMRGMFEDIKEMELERFINKSKIEDEQTKKLLNNILNSYMNKVLHTPLTNLKNHGTSKNKYTLIEAVNIIFNLEEKK</sequence>
<comment type="caution">
    <text evidence="18">The sequence shown here is derived from an EMBL/GenBank/DDBJ whole genome shotgun (WGS) entry which is preliminary data.</text>
</comment>
<dbReference type="InterPro" id="IPR036343">
    <property type="entry name" value="GluRdtase_N_sf"/>
</dbReference>
<dbReference type="GO" id="GO:0050661">
    <property type="term" value="F:NADP binding"/>
    <property type="evidence" value="ECO:0007669"/>
    <property type="project" value="InterPro"/>
</dbReference>
<evidence type="ECO:0000256" key="13">
    <source>
        <dbReference type="PIRSR" id="PIRSR000445-4"/>
    </source>
</evidence>
<evidence type="ECO:0000256" key="6">
    <source>
        <dbReference type="ARBA" id="ARBA00023244"/>
    </source>
</evidence>
<comment type="domain">
    <text evidence="9">Possesses an unusual extended V-shaped dimeric structure with each monomer consisting of three distinct domains arranged along a curved 'spinal' alpha-helix. The N-terminal catalytic domain specifically recognizes the glutamate moiety of the substrate. The second domain is the NADPH-binding domain, and the third C-terminal domain is responsible for dimerization.</text>
</comment>
<dbReference type="FunFam" id="3.30.460.30:FF:000001">
    <property type="entry name" value="Glutamyl-tRNA reductase"/>
    <property type="match status" value="1"/>
</dbReference>
<feature type="domain" description="Glutamyl-tRNA reductase N-terminal" evidence="17">
    <location>
        <begin position="6"/>
        <end position="156"/>
    </location>
</feature>
<comment type="similarity">
    <text evidence="2 9 14">Belongs to the glutamyl-tRNA reductase family.</text>
</comment>
<feature type="binding site" evidence="9 11">
    <location>
        <begin position="49"/>
        <end position="52"/>
    </location>
    <ligand>
        <name>substrate</name>
    </ligand>
</feature>
<proteinExistence type="inferred from homology"/>
<keyword evidence="6 9" id="KW-0627">Porphyrin biosynthesis</keyword>
<dbReference type="EC" id="1.2.1.70" evidence="3 9"/>
<dbReference type="UniPathway" id="UPA00251">
    <property type="reaction ID" value="UER00316"/>
</dbReference>
<evidence type="ECO:0000256" key="8">
    <source>
        <dbReference type="ARBA" id="ARBA00068659"/>
    </source>
</evidence>
<evidence type="ECO:0000256" key="14">
    <source>
        <dbReference type="RuleBase" id="RU000584"/>
    </source>
</evidence>
<comment type="function">
    <text evidence="9">Catalyzes the NADPH-dependent reduction of glutamyl-tRNA(Glu) to glutamate 1-semialdehyde (GSA).</text>
</comment>
<feature type="domain" description="Quinate/shikimate 5-dehydrogenase/glutamyl-tRNA reductase" evidence="16">
    <location>
        <begin position="171"/>
        <end position="306"/>
    </location>
</feature>
<evidence type="ECO:0000256" key="12">
    <source>
        <dbReference type="PIRSR" id="PIRSR000445-3"/>
    </source>
</evidence>
<evidence type="ECO:0000256" key="7">
    <source>
        <dbReference type="ARBA" id="ARBA00047464"/>
    </source>
</evidence>
<organism evidence="18 19">
    <name type="scientific">Flexistipes sinusarabici</name>
    <dbReference type="NCBI Taxonomy" id="2352"/>
    <lineage>
        <taxon>Bacteria</taxon>
        <taxon>Pseudomonadati</taxon>
        <taxon>Deferribacterota</taxon>
        <taxon>Deferribacteres</taxon>
        <taxon>Deferribacterales</taxon>
        <taxon>Flexistipitaceae</taxon>
        <taxon>Flexistipes</taxon>
    </lineage>
</organism>
<protein>
    <recommendedName>
        <fullName evidence="8 9">Glutamyl-tRNA reductase</fullName>
        <shortName evidence="9">GluTR</shortName>
        <ecNumber evidence="3 9">1.2.1.70</ecNumber>
    </recommendedName>
</protein>
<dbReference type="SUPFAM" id="SSF51735">
    <property type="entry name" value="NAD(P)-binding Rossmann-fold domains"/>
    <property type="match status" value="1"/>
</dbReference>
<evidence type="ECO:0000256" key="1">
    <source>
        <dbReference type="ARBA" id="ARBA00005059"/>
    </source>
</evidence>
<accession>A0A5D0MNK5</accession>
<evidence type="ECO:0000256" key="9">
    <source>
        <dbReference type="HAMAP-Rule" id="MF_00087"/>
    </source>
</evidence>
<dbReference type="Proteomes" id="UP000323337">
    <property type="component" value="Unassembled WGS sequence"/>
</dbReference>
<evidence type="ECO:0000256" key="5">
    <source>
        <dbReference type="ARBA" id="ARBA00023002"/>
    </source>
</evidence>
<name>A0A5D0MNK5_FLESI</name>
<dbReference type="InterPro" id="IPR036291">
    <property type="entry name" value="NAD(P)-bd_dom_sf"/>
</dbReference>
<evidence type="ECO:0000256" key="2">
    <source>
        <dbReference type="ARBA" id="ARBA00005916"/>
    </source>
</evidence>
<dbReference type="HAMAP" id="MF_00087">
    <property type="entry name" value="Glu_tRNA_reductase"/>
    <property type="match status" value="1"/>
</dbReference>
<dbReference type="InterPro" id="IPR015895">
    <property type="entry name" value="4pyrrol_synth_GluRdtase_N"/>
</dbReference>
<comment type="subunit">
    <text evidence="9">Homodimer.</text>
</comment>
<feature type="binding site" evidence="9 11">
    <location>
        <position position="120"/>
    </location>
    <ligand>
        <name>substrate</name>
    </ligand>
</feature>
<dbReference type="Gene3D" id="3.40.50.720">
    <property type="entry name" value="NAD(P)-binding Rossmann-like Domain"/>
    <property type="match status" value="1"/>
</dbReference>
<dbReference type="Pfam" id="PF00745">
    <property type="entry name" value="GlutR_dimer"/>
    <property type="match status" value="1"/>
</dbReference>
<dbReference type="GO" id="GO:0008883">
    <property type="term" value="F:glutamyl-tRNA reductase activity"/>
    <property type="evidence" value="ECO:0007669"/>
    <property type="project" value="UniProtKB-UniRule"/>
</dbReference>
<dbReference type="CDD" id="cd05213">
    <property type="entry name" value="NAD_bind_Glutamyl_tRNA_reduct"/>
    <property type="match status" value="1"/>
</dbReference>
<evidence type="ECO:0000256" key="3">
    <source>
        <dbReference type="ARBA" id="ARBA00012970"/>
    </source>
</evidence>
<comment type="catalytic activity">
    <reaction evidence="7 9 14">
        <text>(S)-4-amino-5-oxopentanoate + tRNA(Glu) + NADP(+) = L-glutamyl-tRNA(Glu) + NADPH + H(+)</text>
        <dbReference type="Rhea" id="RHEA:12344"/>
        <dbReference type="Rhea" id="RHEA-COMP:9663"/>
        <dbReference type="Rhea" id="RHEA-COMP:9680"/>
        <dbReference type="ChEBI" id="CHEBI:15378"/>
        <dbReference type="ChEBI" id="CHEBI:57501"/>
        <dbReference type="ChEBI" id="CHEBI:57783"/>
        <dbReference type="ChEBI" id="CHEBI:58349"/>
        <dbReference type="ChEBI" id="CHEBI:78442"/>
        <dbReference type="ChEBI" id="CHEBI:78520"/>
        <dbReference type="EC" id="1.2.1.70"/>
    </reaction>
</comment>
<feature type="binding site" evidence="9 11">
    <location>
        <position position="109"/>
    </location>
    <ligand>
        <name>substrate</name>
    </ligand>
</feature>
<dbReference type="InterPro" id="IPR006151">
    <property type="entry name" value="Shikm_DH/Glu-tRNA_Rdtase"/>
</dbReference>
<dbReference type="EMBL" id="VSIV01000209">
    <property type="protein sequence ID" value="TYB33050.1"/>
    <property type="molecule type" value="Genomic_DNA"/>
</dbReference>
<dbReference type="Gene3D" id="3.30.460.30">
    <property type="entry name" value="Glutamyl-tRNA reductase, N-terminal domain"/>
    <property type="match status" value="1"/>
</dbReference>
<dbReference type="InterPro" id="IPR015896">
    <property type="entry name" value="4pyrrol_synth_GluRdtase_dimer"/>
</dbReference>
<dbReference type="PIRSF" id="PIRSF000445">
    <property type="entry name" value="4pyrrol_synth_GluRdtase"/>
    <property type="match status" value="1"/>
</dbReference>
<dbReference type="NCBIfam" id="TIGR01035">
    <property type="entry name" value="hemA"/>
    <property type="match status" value="1"/>
</dbReference>
<dbReference type="FunFam" id="3.40.50.720:FF:000031">
    <property type="entry name" value="Glutamyl-tRNA reductase"/>
    <property type="match status" value="1"/>
</dbReference>
<feature type="binding site" evidence="9 12">
    <location>
        <begin position="189"/>
        <end position="194"/>
    </location>
    <ligand>
        <name>NADP(+)</name>
        <dbReference type="ChEBI" id="CHEBI:58349"/>
    </ligand>
</feature>
<gene>
    <name evidence="9" type="primary">hemA</name>
    <name evidence="18" type="ORF">FXF49_08260</name>
</gene>
<evidence type="ECO:0000259" key="15">
    <source>
        <dbReference type="Pfam" id="PF00745"/>
    </source>
</evidence>
<dbReference type="InterPro" id="IPR000343">
    <property type="entry name" value="4pyrrol_synth_GluRdtase"/>
</dbReference>
<comment type="pathway">
    <text evidence="1 9 14">Porphyrin-containing compound metabolism; protoporphyrin-IX biosynthesis; 5-aminolevulinate from L-glutamyl-tRNA(Glu): step 1/2.</text>
</comment>
<dbReference type="RefSeq" id="WP_303701423.1">
    <property type="nucleotide sequence ID" value="NZ_VSIV01000209.1"/>
</dbReference>
<evidence type="ECO:0000256" key="10">
    <source>
        <dbReference type="PIRSR" id="PIRSR000445-1"/>
    </source>
</evidence>
<evidence type="ECO:0000256" key="11">
    <source>
        <dbReference type="PIRSR" id="PIRSR000445-2"/>
    </source>
</evidence>
<reference evidence="18 19" key="1">
    <citation type="submission" date="2019-08" db="EMBL/GenBank/DDBJ databases">
        <title>Genomic characterization of a novel candidate phylum (ARYD3) from a high temperature, high salinity tertiary oil reservoir in north central Oklahoma, USA.</title>
        <authorList>
            <person name="Youssef N.H."/>
            <person name="Yadav A."/>
            <person name="Elshahed M.S."/>
        </authorList>
    </citation>
    <scope>NUCLEOTIDE SEQUENCE [LARGE SCALE GENOMIC DNA]</scope>
    <source>
        <strain evidence="18">ARYD1</strain>
    </source>
</reference>
<dbReference type="InterPro" id="IPR036453">
    <property type="entry name" value="GluRdtase_dimer_dom_sf"/>
</dbReference>
<dbReference type="SUPFAM" id="SSF69075">
    <property type="entry name" value="Glutamyl tRNA-reductase dimerization domain"/>
    <property type="match status" value="1"/>
</dbReference>
<dbReference type="SUPFAM" id="SSF69742">
    <property type="entry name" value="Glutamyl tRNA-reductase catalytic, N-terminal domain"/>
    <property type="match status" value="1"/>
</dbReference>
<keyword evidence="5 9" id="KW-0560">Oxidoreductase</keyword>
<keyword evidence="4 9" id="KW-0521">NADP</keyword>
<evidence type="ECO:0000259" key="16">
    <source>
        <dbReference type="Pfam" id="PF01488"/>
    </source>
</evidence>
<comment type="miscellaneous">
    <text evidence="9">During catalysis, the active site Cys acts as a nucleophile attacking the alpha-carbonyl group of tRNA-bound glutamate with the formation of a thioester intermediate between enzyme and glutamate, and the concomitant release of tRNA(Glu). The thioester intermediate is finally reduced by direct hydride transfer from NADPH, to form the product GSA.</text>
</comment>
<dbReference type="PANTHER" id="PTHR43013:SF1">
    <property type="entry name" value="GLUTAMYL-TRNA REDUCTASE"/>
    <property type="match status" value="1"/>
</dbReference>
<dbReference type="GO" id="GO:0019353">
    <property type="term" value="P:protoporphyrinogen IX biosynthetic process from glutamate"/>
    <property type="evidence" value="ECO:0007669"/>
    <property type="project" value="TreeGrafter"/>
</dbReference>